<dbReference type="Pfam" id="PF13499">
    <property type="entry name" value="EF-hand_7"/>
    <property type="match status" value="1"/>
</dbReference>
<dbReference type="CDD" id="cd01011">
    <property type="entry name" value="nicotinamidase"/>
    <property type="match status" value="1"/>
</dbReference>
<keyword evidence="11" id="KW-1185">Reference proteome</keyword>
<dbReference type="InterPro" id="IPR002048">
    <property type="entry name" value="EF_hand_dom"/>
</dbReference>
<dbReference type="GO" id="GO:0008936">
    <property type="term" value="F:nicotinamidase activity"/>
    <property type="evidence" value="ECO:0007669"/>
    <property type="project" value="UniProtKB-EC"/>
</dbReference>
<dbReference type="InterPro" id="IPR018247">
    <property type="entry name" value="EF_Hand_1_Ca_BS"/>
</dbReference>
<keyword evidence="2" id="KW-0662">Pyridine nucleotide biosynthesis</keyword>
<protein>
    <recommendedName>
        <fullName evidence="7">nicotinamidase</fullName>
        <ecNumber evidence="7">3.5.1.19</ecNumber>
    </recommendedName>
    <alternativeName>
        <fullName evidence="8">Nicotinamide deamidase</fullName>
    </alternativeName>
</protein>
<dbReference type="InterPro" id="IPR011992">
    <property type="entry name" value="EF-hand-dom_pair"/>
</dbReference>
<dbReference type="SMART" id="SM00054">
    <property type="entry name" value="EFh"/>
    <property type="match status" value="2"/>
</dbReference>
<evidence type="ECO:0000256" key="2">
    <source>
        <dbReference type="ARBA" id="ARBA00022642"/>
    </source>
</evidence>
<feature type="domain" description="EF-hand" evidence="9">
    <location>
        <begin position="57"/>
        <end position="92"/>
    </location>
</feature>
<evidence type="ECO:0000256" key="3">
    <source>
        <dbReference type="ARBA" id="ARBA00022723"/>
    </source>
</evidence>
<accession>A0AAE0YXI4</accession>
<keyword evidence="4" id="KW-0378">Hydrolase</keyword>
<evidence type="ECO:0000313" key="11">
    <source>
        <dbReference type="Proteomes" id="UP001283361"/>
    </source>
</evidence>
<dbReference type="InterPro" id="IPR000868">
    <property type="entry name" value="Isochorismatase-like_dom"/>
</dbReference>
<reference evidence="10" key="1">
    <citation type="journal article" date="2023" name="G3 (Bethesda)">
        <title>A reference genome for the long-term kleptoplast-retaining sea slug Elysia crispata morphotype clarki.</title>
        <authorList>
            <person name="Eastman K.E."/>
            <person name="Pendleton A.L."/>
            <person name="Shaikh M.A."/>
            <person name="Suttiyut T."/>
            <person name="Ogas R."/>
            <person name="Tomko P."/>
            <person name="Gavelis G."/>
            <person name="Widhalm J.R."/>
            <person name="Wisecaver J.H."/>
        </authorList>
    </citation>
    <scope>NUCLEOTIDE SEQUENCE</scope>
    <source>
        <strain evidence="10">ECLA1</strain>
    </source>
</reference>
<dbReference type="GO" id="GO:0019363">
    <property type="term" value="P:pyridine nucleotide biosynthetic process"/>
    <property type="evidence" value="ECO:0007669"/>
    <property type="project" value="UniProtKB-KW"/>
</dbReference>
<dbReference type="EC" id="3.5.1.19" evidence="7"/>
<dbReference type="PROSITE" id="PS50222">
    <property type="entry name" value="EF_HAND_2"/>
    <property type="match status" value="2"/>
</dbReference>
<proteinExistence type="inferred from homology"/>
<evidence type="ECO:0000259" key="9">
    <source>
        <dbReference type="PROSITE" id="PS50222"/>
    </source>
</evidence>
<evidence type="ECO:0000256" key="5">
    <source>
        <dbReference type="ARBA" id="ARBA00022837"/>
    </source>
</evidence>
<evidence type="ECO:0000313" key="10">
    <source>
        <dbReference type="EMBL" id="KAK3758351.1"/>
    </source>
</evidence>
<dbReference type="InterPro" id="IPR052347">
    <property type="entry name" value="Isochorismatase_Nicotinamidase"/>
</dbReference>
<comment type="caution">
    <text evidence="10">The sequence shown here is derived from an EMBL/GenBank/DDBJ whole genome shotgun (WGS) entry which is preliminary data.</text>
</comment>
<keyword evidence="3" id="KW-0479">Metal-binding</keyword>
<comment type="pathway">
    <text evidence="6">Cofactor biosynthesis; nicotinate biosynthesis; nicotinate from nicotinamide: step 1/1.</text>
</comment>
<dbReference type="SUPFAM" id="SSF52499">
    <property type="entry name" value="Isochorismatase-like hydrolases"/>
    <property type="match status" value="1"/>
</dbReference>
<gene>
    <name evidence="10" type="ORF">RRG08_004172</name>
</gene>
<dbReference type="Proteomes" id="UP001283361">
    <property type="component" value="Unassembled WGS sequence"/>
</dbReference>
<evidence type="ECO:0000256" key="6">
    <source>
        <dbReference type="ARBA" id="ARBA00037900"/>
    </source>
</evidence>
<dbReference type="CDD" id="cd00051">
    <property type="entry name" value="EFh"/>
    <property type="match status" value="1"/>
</dbReference>
<dbReference type="SUPFAM" id="SSF47473">
    <property type="entry name" value="EF-hand"/>
    <property type="match status" value="1"/>
</dbReference>
<dbReference type="Gene3D" id="3.40.50.850">
    <property type="entry name" value="Isochorismatase-like"/>
    <property type="match status" value="1"/>
</dbReference>
<dbReference type="PANTHER" id="PTHR11080:SF2">
    <property type="entry name" value="LD05707P"/>
    <property type="match status" value="1"/>
</dbReference>
<evidence type="ECO:0000256" key="8">
    <source>
        <dbReference type="ARBA" id="ARBA00043224"/>
    </source>
</evidence>
<organism evidence="10 11">
    <name type="scientific">Elysia crispata</name>
    <name type="common">lettuce slug</name>
    <dbReference type="NCBI Taxonomy" id="231223"/>
    <lineage>
        <taxon>Eukaryota</taxon>
        <taxon>Metazoa</taxon>
        <taxon>Spiralia</taxon>
        <taxon>Lophotrochozoa</taxon>
        <taxon>Mollusca</taxon>
        <taxon>Gastropoda</taxon>
        <taxon>Heterobranchia</taxon>
        <taxon>Euthyneura</taxon>
        <taxon>Panpulmonata</taxon>
        <taxon>Sacoglossa</taxon>
        <taxon>Placobranchoidea</taxon>
        <taxon>Plakobranchidae</taxon>
        <taxon>Elysia</taxon>
    </lineage>
</organism>
<dbReference type="Pfam" id="PF00857">
    <property type="entry name" value="Isochorismatase"/>
    <property type="match status" value="1"/>
</dbReference>
<sequence>MGILDSHTCEKFSTTPETFDAVFDAFDSNRDGYLDAEEFSGLLQDLVGPSANNEQPLTEDTVSSFFTIIDLDNDGRISKEEFRCAWLYWLKQILKPVTALVIVDMQNDFISGSLALRECPAGQDAEAVVPVINSLLEQNLFDVVVYTYDWHPENHLSFVDNVGLRNMHPTSKVTKEDAKVHDEPVFDIAGVSRQQHLWPKHCTQGSWGAELHPDLKVAENAFHVKKGMNPDLDSYSAFWDNDRLSKTELSSILAQKRVTDVYVCGLAYDICVGFTANDSVDHGFRTVFIEDATRGVALDAISKKRESLLSKGVYMADSAEVPSLIRAENRPICLAAQAALNYKLAWKIVKGKSQT</sequence>
<dbReference type="InterPro" id="IPR036380">
    <property type="entry name" value="Isochorismatase-like_sf"/>
</dbReference>
<comment type="similarity">
    <text evidence="1">Belongs to the isochorismatase family.</text>
</comment>
<evidence type="ECO:0000256" key="7">
    <source>
        <dbReference type="ARBA" id="ARBA00039017"/>
    </source>
</evidence>
<keyword evidence="5" id="KW-0106">Calcium</keyword>
<dbReference type="GO" id="GO:0005509">
    <property type="term" value="F:calcium ion binding"/>
    <property type="evidence" value="ECO:0007669"/>
    <property type="project" value="InterPro"/>
</dbReference>
<name>A0AAE0YXI4_9GAST</name>
<dbReference type="PROSITE" id="PS00018">
    <property type="entry name" value="EF_HAND_1"/>
    <property type="match status" value="2"/>
</dbReference>
<dbReference type="EMBL" id="JAWDGP010005274">
    <property type="protein sequence ID" value="KAK3758351.1"/>
    <property type="molecule type" value="Genomic_DNA"/>
</dbReference>
<dbReference type="Gene3D" id="1.10.238.10">
    <property type="entry name" value="EF-hand"/>
    <property type="match status" value="1"/>
</dbReference>
<dbReference type="PANTHER" id="PTHR11080">
    <property type="entry name" value="PYRAZINAMIDASE/NICOTINAMIDASE"/>
    <property type="match status" value="1"/>
</dbReference>
<dbReference type="AlphaFoldDB" id="A0AAE0YXI4"/>
<evidence type="ECO:0000256" key="1">
    <source>
        <dbReference type="ARBA" id="ARBA00006336"/>
    </source>
</evidence>
<feature type="domain" description="EF-hand" evidence="9">
    <location>
        <begin position="14"/>
        <end position="49"/>
    </location>
</feature>
<evidence type="ECO:0000256" key="4">
    <source>
        <dbReference type="ARBA" id="ARBA00022801"/>
    </source>
</evidence>